<dbReference type="RefSeq" id="WP_191005717.1">
    <property type="nucleotide sequence ID" value="NZ_JACXAD010000014.1"/>
</dbReference>
<dbReference type="EMBL" id="JACXAD010000014">
    <property type="protein sequence ID" value="MBD2768910.1"/>
    <property type="molecule type" value="Genomic_DNA"/>
</dbReference>
<proteinExistence type="predicted"/>
<dbReference type="InterPro" id="IPR000357">
    <property type="entry name" value="HEAT"/>
</dbReference>
<name>A0A927GJY4_9BACT</name>
<keyword evidence="3" id="KW-1185">Reference proteome</keyword>
<protein>
    <submittedName>
        <fullName evidence="2">HEAT repeat domain-containing protein</fullName>
    </submittedName>
</protein>
<reference evidence="2" key="1">
    <citation type="submission" date="2020-09" db="EMBL/GenBank/DDBJ databases">
        <authorList>
            <person name="Kim M.K."/>
        </authorList>
    </citation>
    <scope>NUCLEOTIDE SEQUENCE</scope>
    <source>
        <strain evidence="2">BT664</strain>
    </source>
</reference>
<evidence type="ECO:0000256" key="1">
    <source>
        <dbReference type="ARBA" id="ARBA00022737"/>
    </source>
</evidence>
<accession>A0A927GJY4</accession>
<organism evidence="2 3">
    <name type="scientific">Hymenobacter montanus</name>
    <dbReference type="NCBI Taxonomy" id="2771359"/>
    <lineage>
        <taxon>Bacteria</taxon>
        <taxon>Pseudomonadati</taxon>
        <taxon>Bacteroidota</taxon>
        <taxon>Cytophagia</taxon>
        <taxon>Cytophagales</taxon>
        <taxon>Hymenobacteraceae</taxon>
        <taxon>Hymenobacter</taxon>
    </lineage>
</organism>
<dbReference type="InterPro" id="IPR016024">
    <property type="entry name" value="ARM-type_fold"/>
</dbReference>
<keyword evidence="1" id="KW-0677">Repeat</keyword>
<sequence>MSHYSYILRSEPTELTFFDTLRVAFDLIKDEYGLEFKYAFFEEGANDLGRHVYWETGKQAILSLVEDLATPVRYLMIEAATRAEMERLGGCLKDLLPVISLEELQEEARQKMMDDPQTLVRMAIGTGKLFDPTSLEILRSGLQCDDDMVRFRAAAATSFTEWTDFLPDLIQMSQNDPSPEVRKMASLAVEACQRSL</sequence>
<dbReference type="InterPro" id="IPR011989">
    <property type="entry name" value="ARM-like"/>
</dbReference>
<evidence type="ECO:0000313" key="3">
    <source>
        <dbReference type="Proteomes" id="UP000612233"/>
    </source>
</evidence>
<dbReference type="SUPFAM" id="SSF48371">
    <property type="entry name" value="ARM repeat"/>
    <property type="match status" value="1"/>
</dbReference>
<dbReference type="Gene3D" id="1.25.10.10">
    <property type="entry name" value="Leucine-rich Repeat Variant"/>
    <property type="match status" value="1"/>
</dbReference>
<evidence type="ECO:0000313" key="2">
    <source>
        <dbReference type="EMBL" id="MBD2768910.1"/>
    </source>
</evidence>
<dbReference type="Proteomes" id="UP000612233">
    <property type="component" value="Unassembled WGS sequence"/>
</dbReference>
<gene>
    <name evidence="2" type="ORF">IC235_13530</name>
</gene>
<comment type="caution">
    <text evidence="2">The sequence shown here is derived from an EMBL/GenBank/DDBJ whole genome shotgun (WGS) entry which is preliminary data.</text>
</comment>
<dbReference type="AlphaFoldDB" id="A0A927GJY4"/>
<dbReference type="Pfam" id="PF02985">
    <property type="entry name" value="HEAT"/>
    <property type="match status" value="1"/>
</dbReference>